<evidence type="ECO:0000313" key="5">
    <source>
        <dbReference type="Proteomes" id="UP001605036"/>
    </source>
</evidence>
<evidence type="ECO:0000313" key="4">
    <source>
        <dbReference type="EMBL" id="KAL2624510.1"/>
    </source>
</evidence>
<dbReference type="Gene3D" id="1.25.10.10">
    <property type="entry name" value="Leucine-rich Repeat Variant"/>
    <property type="match status" value="9"/>
</dbReference>
<dbReference type="SMART" id="SM00185">
    <property type="entry name" value="ARM"/>
    <property type="match status" value="24"/>
</dbReference>
<dbReference type="PANTHER" id="PTHR46369:SF2">
    <property type="entry name" value="PROTEIN CELLULOSE SYNTHASE INTERACTIVE 1"/>
    <property type="match status" value="1"/>
</dbReference>
<feature type="domain" description="C2" evidence="3">
    <location>
        <begin position="2023"/>
        <end position="2140"/>
    </location>
</feature>
<dbReference type="InterPro" id="IPR011989">
    <property type="entry name" value="ARM-like"/>
</dbReference>
<dbReference type="CDD" id="cd00030">
    <property type="entry name" value="C2"/>
    <property type="match status" value="1"/>
</dbReference>
<feature type="repeat" description="ARM" evidence="1">
    <location>
        <begin position="1207"/>
        <end position="1251"/>
    </location>
</feature>
<dbReference type="Pfam" id="PF00514">
    <property type="entry name" value="Arm"/>
    <property type="match status" value="1"/>
</dbReference>
<evidence type="ECO:0000256" key="2">
    <source>
        <dbReference type="SAM" id="MobiDB-lite"/>
    </source>
</evidence>
<dbReference type="PROSITE" id="PS50176">
    <property type="entry name" value="ARM_REPEAT"/>
    <property type="match status" value="5"/>
</dbReference>
<dbReference type="PROSITE" id="PS50004">
    <property type="entry name" value="C2"/>
    <property type="match status" value="1"/>
</dbReference>
<dbReference type="SUPFAM" id="SSF49562">
    <property type="entry name" value="C2 domain (Calcium/lipid-binding domain, CaLB)"/>
    <property type="match status" value="1"/>
</dbReference>
<dbReference type="InterPro" id="IPR000008">
    <property type="entry name" value="C2_dom"/>
</dbReference>
<reference evidence="4 5" key="1">
    <citation type="submission" date="2024-09" db="EMBL/GenBank/DDBJ databases">
        <title>Chromosome-scale assembly of Riccia fluitans.</title>
        <authorList>
            <person name="Paukszto L."/>
            <person name="Sawicki J."/>
            <person name="Karawczyk K."/>
            <person name="Piernik-Szablinska J."/>
            <person name="Szczecinska M."/>
            <person name="Mazdziarz M."/>
        </authorList>
    </citation>
    <scope>NUCLEOTIDE SEQUENCE [LARGE SCALE GENOMIC DNA]</scope>
    <source>
        <strain evidence="4">Rf_01</strain>
        <tissue evidence="4">Aerial parts of the thallus</tissue>
    </source>
</reference>
<protein>
    <recommendedName>
        <fullName evidence="3">C2 domain-containing protein</fullName>
    </recommendedName>
</protein>
<comment type="caution">
    <text evidence="4">The sequence shown here is derived from an EMBL/GenBank/DDBJ whole genome shotgun (WGS) entry which is preliminary data.</text>
</comment>
<proteinExistence type="predicted"/>
<feature type="repeat" description="ARM" evidence="1">
    <location>
        <begin position="1837"/>
        <end position="1880"/>
    </location>
</feature>
<gene>
    <name evidence="4" type="ORF">R1flu_008755</name>
</gene>
<evidence type="ECO:0000256" key="1">
    <source>
        <dbReference type="PROSITE-ProRule" id="PRU00259"/>
    </source>
</evidence>
<dbReference type="SUPFAM" id="SSF48371">
    <property type="entry name" value="ARM repeat"/>
    <property type="match status" value="6"/>
</dbReference>
<name>A0ABD1YCT9_9MARC</name>
<dbReference type="Gene3D" id="2.60.40.150">
    <property type="entry name" value="C2 domain"/>
    <property type="match status" value="1"/>
</dbReference>
<dbReference type="InterPro" id="IPR000225">
    <property type="entry name" value="Armadillo"/>
</dbReference>
<evidence type="ECO:0000259" key="3">
    <source>
        <dbReference type="PROSITE" id="PS50004"/>
    </source>
</evidence>
<dbReference type="Proteomes" id="UP001605036">
    <property type="component" value="Unassembled WGS sequence"/>
</dbReference>
<dbReference type="InterPro" id="IPR035892">
    <property type="entry name" value="C2_domain_sf"/>
</dbReference>
<dbReference type="Pfam" id="PF00168">
    <property type="entry name" value="C2"/>
    <property type="match status" value="1"/>
</dbReference>
<feature type="repeat" description="ARM" evidence="1">
    <location>
        <begin position="287"/>
        <end position="331"/>
    </location>
</feature>
<accession>A0ABD1YCT9</accession>
<feature type="repeat" description="ARM" evidence="1">
    <location>
        <begin position="544"/>
        <end position="577"/>
    </location>
</feature>
<dbReference type="PANTHER" id="PTHR46369">
    <property type="entry name" value="PROTEIN CELLULOSE SYNTHASE INTERACTIVE 1"/>
    <property type="match status" value="1"/>
</dbReference>
<dbReference type="EMBL" id="JBHFFA010000005">
    <property type="protein sequence ID" value="KAL2624510.1"/>
    <property type="molecule type" value="Genomic_DNA"/>
</dbReference>
<feature type="repeat" description="ARM" evidence="1">
    <location>
        <begin position="1334"/>
        <end position="1365"/>
    </location>
</feature>
<dbReference type="SMART" id="SM00239">
    <property type="entry name" value="C2"/>
    <property type="match status" value="1"/>
</dbReference>
<feature type="region of interest" description="Disordered" evidence="2">
    <location>
        <begin position="1"/>
        <end position="46"/>
    </location>
</feature>
<keyword evidence="5" id="KW-1185">Reference proteome</keyword>
<organism evidence="4 5">
    <name type="scientific">Riccia fluitans</name>
    <dbReference type="NCBI Taxonomy" id="41844"/>
    <lineage>
        <taxon>Eukaryota</taxon>
        <taxon>Viridiplantae</taxon>
        <taxon>Streptophyta</taxon>
        <taxon>Embryophyta</taxon>
        <taxon>Marchantiophyta</taxon>
        <taxon>Marchantiopsida</taxon>
        <taxon>Marchantiidae</taxon>
        <taxon>Marchantiales</taxon>
        <taxon>Ricciaceae</taxon>
        <taxon>Riccia</taxon>
    </lineage>
</organism>
<sequence>MPPGYDSANESNVGMASGEEQEKQFSPAPTPTKATRNELRASRSTVSGFVTRPRDYSLGGMEDPDGVLARVAQCIEQLRTVHLTQQEKEIISRQLFELADSREDARIAVGSHSQAIPLLVALLRSGTIAAKVNAAATLGVLCKEEDLRVRVLLGGCIPPLLHLLKAGSAEAQTAAAKAIYAVSQGGVRDHVGSKIFSTEGVVPNLWQQLQVGEKLDKSVDGLLTGALRNLCNNTDGFWPATLQAGGVEILVNLLLTGSSTAQANASSLLASMMSGVEKSNIKVLSAGAIQPLLDLLAPGNEVSVRAEAAGALRALSAELKDARHAIVSAGGIAYLICATVAPSKELMQGEFAQVLQENAMGALANISGGMPAVVLSLAESIESGRSEAEAADTIGALAYALMVFDESSEASDLVNPVIIEHVLEKHLEPMKSHLVQECAVEALASLYGNTYLAKELQHAEGKKLLVGLVTMTIHEAREELMRSLTSLCSGEADLWQSLRGREGVQLLISLLGLSTEQQQEYAAALLSILSQDIDESKWAITAAGGIPPLVQLLETGSSKAKEDSAVILGNLCSHSEDIRACVETAEAVPALLWLLKNAGIKGQEIAARALTQLVRNSDASTISQLTALLTGDLPESKVHVLHLVGCLLTVASHEDILEEGNAASESLQTLIELLSSDNAETQENAAAVLAGIFDARKDLRESPIVVESISPLIKLVDPKAERIASEAARALGAIFRSTQYNREAGNAAKEAIAPLIALAKSSSISVAEVATTALSNLLDPELAEEAPAEDIILPLTRVLREGTPKGQEHAAGALARLLRSRPVDDMLAESIHQCGSVLALVALLAATEFDDSAASEALDALASLARAKRGGAFSRPPWAILAEVPYSISPLVNCLAVGKPNLQEKAVEVLSRLCRDQPVVLGDLIAGTPRCIAAVADRVINSVSLEVKVGGAALLICAAKEHRQTSLEALSEVGSYHHLIQSLVAMLGFKPAEEEIVANGNVDGEIMPEPGPKERVDGEEELSSEHDPAAVLGGTVALWLLCVIASHDSKSKVAVMEAGAIDVLTEKLAIFAPNARQAEVEDNGSTWVSALLLAILFQDRDVTRAPATMRAIPSLATLLKSEEVIDRYFAAQALASLVCNGSRGTLLAVANSGAASGLIPLLGSVESDISNLVALSEEFNLARNPDQVALERLFRVEDIRFGATARKAIPALVDMLKPSSDRPGAPPLALGLLTQVAKGSGTNKLAMAEAGALDALTKYLSLGPQDLIEEATADLMRILFSSAELRRHESALGAVEQLVAVLRMGTRGARYSAARALAGLFAADNIKVGDAAGQAIPPLVEMLSSGSEKEQRAAIGALTKLSADNPPKALAIADAEANAIEGLCRVLLSANSSLELKEDTAELCRILFGNSRVRSSPAATCCIQPLVALLVSELSSAQQAGARALDNLLDDEQQAEAVAANGAVVPLVGLLVGSNFVTHESAVSALIKLAKDRPLCKLDMVKAGVIDNVLDILTVAPDSLSGVIAELLRILTNNSSIAKGSAAAKVVEPLFHALTRPDMSTAGQHSAMQVLVNILEKPQRLASSNLTPAQAIEPLIMLLESSAQPVQQLACELLSYLLATENFQRDIITQQTVIPLIKLIGVGVPSLQKEALKALESASNSWPNAVYDAGGITELSKVILQTDPQPPHALWETAALVLANVLRFSSPYYMKVPVAVLVKLLRSSSEPTVTVSLNALLVLERDDASSSEGMAENGAIEALLELLRCHQCEEAAARLVEALFNNLKVREMKVAKLAISPLAQYLLDPATRMQPARLLAALALGDLFQNEGLSRSMDAVSACRALVSLLEDQPTEEMKMVAVCALQNLVCSSRSNKRAVAEAGGIQVVQEMLGSSNMDTAAQAATLIKLLFSNHTIQEYASSDLIRALSALIEKDLWATASVSEDSVRALNVLLANFPRLRGTEAATASIPQLVGALKTGSEETQEAALDCLFLLRQAWSACPAEVGNAQAVSAAEAIPVLQYMLKSGATKFHERADILLQCLPGSLVVTIKRGQNLKQSMGSTNAFCKLTLGNGPPRQTKVVSHTTSPEWKQGFAWAFDTPPKGQKLHISCKSKGAFGKGSLGKVTISIDRVVMLGTISNQYTLQPDTNRDGTPRILEIEFQWSNRSVVWVSRMYLELAKVQLFFWDNSWPHQ</sequence>
<dbReference type="InterPro" id="IPR016024">
    <property type="entry name" value="ARM-type_fold"/>
</dbReference>
<dbReference type="InterPro" id="IPR044297">
    <property type="entry name" value="CSI1/2/3"/>
</dbReference>